<organism evidence="1 2">
    <name type="scientific">Marasmius oreades</name>
    <name type="common">fairy-ring Marasmius</name>
    <dbReference type="NCBI Taxonomy" id="181124"/>
    <lineage>
        <taxon>Eukaryota</taxon>
        <taxon>Fungi</taxon>
        <taxon>Dikarya</taxon>
        <taxon>Basidiomycota</taxon>
        <taxon>Agaricomycotina</taxon>
        <taxon>Agaricomycetes</taxon>
        <taxon>Agaricomycetidae</taxon>
        <taxon>Agaricales</taxon>
        <taxon>Marasmiineae</taxon>
        <taxon>Marasmiaceae</taxon>
        <taxon>Marasmius</taxon>
    </lineage>
</organism>
<evidence type="ECO:0000313" key="1">
    <source>
        <dbReference type="EMBL" id="KAG7088842.1"/>
    </source>
</evidence>
<keyword evidence="2" id="KW-1185">Reference proteome</keyword>
<dbReference type="Proteomes" id="UP001049176">
    <property type="component" value="Chromosome 8"/>
</dbReference>
<dbReference type="RefSeq" id="XP_043005313.1">
    <property type="nucleotide sequence ID" value="XM_043157943.1"/>
</dbReference>
<dbReference type="KEGG" id="more:E1B28_012797"/>
<name>A0A9P7RSH4_9AGAR</name>
<evidence type="ECO:0000313" key="2">
    <source>
        <dbReference type="Proteomes" id="UP001049176"/>
    </source>
</evidence>
<dbReference type="AlphaFoldDB" id="A0A9P7RSH4"/>
<sequence>MGIMDCGCWTQIPHAVSNATGRDKNVLVCIESAVNWYIQKWIPMSPIFTLDSTLAENGALSLGLDLGRRTAIAATQNIAAPIVGFEISYSPYEMAR</sequence>
<accession>A0A9P7RSH4</accession>
<protein>
    <submittedName>
        <fullName evidence="1">Uncharacterized protein</fullName>
    </submittedName>
</protein>
<reference evidence="1" key="1">
    <citation type="journal article" date="2021" name="Genome Biol. Evol.">
        <title>The assembled and annotated genome of the fairy-ring fungus Marasmius oreades.</title>
        <authorList>
            <person name="Hiltunen M."/>
            <person name="Ament-Velasquez S.L."/>
            <person name="Johannesson H."/>
        </authorList>
    </citation>
    <scope>NUCLEOTIDE SEQUENCE</scope>
    <source>
        <strain evidence="1">03SP1</strain>
    </source>
</reference>
<proteinExistence type="predicted"/>
<dbReference type="EMBL" id="CM032188">
    <property type="protein sequence ID" value="KAG7088842.1"/>
    <property type="molecule type" value="Genomic_DNA"/>
</dbReference>
<comment type="caution">
    <text evidence="1">The sequence shown here is derived from an EMBL/GenBank/DDBJ whole genome shotgun (WGS) entry which is preliminary data.</text>
</comment>
<dbReference type="GeneID" id="66081872"/>
<gene>
    <name evidence="1" type="ORF">E1B28_012797</name>
</gene>